<evidence type="ECO:0000259" key="1">
    <source>
        <dbReference type="PROSITE" id="PS50093"/>
    </source>
</evidence>
<dbReference type="CDD" id="cd00146">
    <property type="entry name" value="PKD"/>
    <property type="match status" value="1"/>
</dbReference>
<dbReference type="InterPro" id="IPR035986">
    <property type="entry name" value="PKD_dom_sf"/>
</dbReference>
<reference evidence="2 3" key="1">
    <citation type="submission" date="2021-03" db="EMBL/GenBank/DDBJ databases">
        <title>Complete genome of Polaribacter_sp.G4M1.</title>
        <authorList>
            <person name="Jeong S.W."/>
            <person name="Bae J.W."/>
        </authorList>
    </citation>
    <scope>NUCLEOTIDE SEQUENCE [LARGE SCALE GENOMIC DNA]</scope>
    <source>
        <strain evidence="2 3">G4M1</strain>
    </source>
</reference>
<dbReference type="Proteomes" id="UP000663935">
    <property type="component" value="Chromosome"/>
</dbReference>
<protein>
    <submittedName>
        <fullName evidence="2">T9SS type B sorting domain-containing protein</fullName>
    </submittedName>
</protein>
<dbReference type="InterPro" id="IPR026341">
    <property type="entry name" value="T9SS_type_B"/>
</dbReference>
<dbReference type="PROSITE" id="PS50093">
    <property type="entry name" value="PKD"/>
    <property type="match status" value="1"/>
</dbReference>
<dbReference type="EMBL" id="CP071795">
    <property type="protein sequence ID" value="QTD36807.1"/>
    <property type="molecule type" value="Genomic_DNA"/>
</dbReference>
<gene>
    <name evidence="2" type="ORF">JL193_11770</name>
</gene>
<dbReference type="InterPro" id="IPR000601">
    <property type="entry name" value="PKD_dom"/>
</dbReference>
<evidence type="ECO:0000313" key="3">
    <source>
        <dbReference type="Proteomes" id="UP000663935"/>
    </source>
</evidence>
<sequence length="894" mass="100011">MFSCSETEFWAREFVLSDFGITENQEFIIKKGSFGVNYSYSGASYQFNIYEIDENFPNSFDESKLIGSSEIGRIPSASHTSRFVNVTFKKPIVVSKLVKRILVEVKKTVTPGNLAIAIATIAGTDKDRGFSWYKGCVNIGNGTGYQATTNFSEALKRPNARFYITVNGETKTIFPFEITNDNNCDNKINNFSLTNQSEIKSVVWNFDDPTSGTNNTSTSIHVNHQFTNAGIYNVTAEVVHTDNTSYTISKEIEIFESPNINSSVSLKQCDNSDIDGFSFFNLNEVKEKIISNSEDFTITFHEEKVDAENKGTAITNITNYKNEQVSIDKIWARVENSSGCFEVSEVNLFVSTTQIPATLLKSYYECDNGTNTTDGISTFNFSDVTNDVINIFPANQKLDITYYRNEDDALAELNKITDISNYQNTSSPNQQNIYIRVDSKIDNSCLGLGAHISLNVERVPIANPITINPECDNDRDGFYAFDTSTINSTIIGTQTNVTVSYFDENNIQLSSPLPNPFVTKSQKITAKITNINSKDKDGKCTDETIIDFVVNTVPIANAIAPQVQCDDDFDGIIGFDTSTIQNTIIGSQTGLVVKYFDENNNALPSPLPNPFVTSTQTIKVRLENPIYDVCFEETTVDFIVHQKPDFTLISDDIICMNNNPKLEIKAENPTGNYSYTWRDNSDNIIGNTATIDIFKGGIYRVIATSQEGCNSDEKSIFIKESGASTITINDIEVKDDSDNNFIKINTANLGLGDYEFRLLDKDSNIIFNYQNETLFDNLEGGVYILELNDKNGCGSVPFEIALISFPEFFTPNGDNKNDYWQIKGIDKSFYKSGIISIFNRYGNKITDFTINDMGWDGTYNGKILASSDFWFRVVLVNQNDEVKTRTGNFSLLRK</sequence>
<dbReference type="Gene3D" id="2.60.40.10">
    <property type="entry name" value="Immunoglobulins"/>
    <property type="match status" value="2"/>
</dbReference>
<evidence type="ECO:0000313" key="2">
    <source>
        <dbReference type="EMBL" id="QTD36807.1"/>
    </source>
</evidence>
<feature type="domain" description="PKD" evidence="1">
    <location>
        <begin position="204"/>
        <end position="254"/>
    </location>
</feature>
<organism evidence="2 3">
    <name type="scientific">Polaribacter batillariae</name>
    <dbReference type="NCBI Taxonomy" id="2808900"/>
    <lineage>
        <taxon>Bacteria</taxon>
        <taxon>Pseudomonadati</taxon>
        <taxon>Bacteroidota</taxon>
        <taxon>Flavobacteriia</taxon>
        <taxon>Flavobacteriales</taxon>
        <taxon>Flavobacteriaceae</taxon>
    </lineage>
</organism>
<accession>A0ABX7SSF1</accession>
<dbReference type="InterPro" id="IPR013783">
    <property type="entry name" value="Ig-like_fold"/>
</dbReference>
<dbReference type="SUPFAM" id="SSF49299">
    <property type="entry name" value="PKD domain"/>
    <property type="match status" value="1"/>
</dbReference>
<keyword evidence="3" id="KW-1185">Reference proteome</keyword>
<name>A0ABX7SSF1_9FLAO</name>
<proteinExistence type="predicted"/>
<dbReference type="RefSeq" id="WP_207970987.1">
    <property type="nucleotide sequence ID" value="NZ_CP071795.1"/>
</dbReference>
<dbReference type="NCBIfam" id="TIGR04131">
    <property type="entry name" value="Bac_Flav_CTERM"/>
    <property type="match status" value="1"/>
</dbReference>
<dbReference type="Pfam" id="PF13585">
    <property type="entry name" value="CHU_C"/>
    <property type="match status" value="1"/>
</dbReference>